<evidence type="ECO:0000259" key="11">
    <source>
        <dbReference type="PROSITE" id="PS51038"/>
    </source>
</evidence>
<dbReference type="GO" id="GO:0006368">
    <property type="term" value="P:transcription elongation by RNA polymerase II"/>
    <property type="evidence" value="ECO:0007669"/>
    <property type="project" value="TreeGrafter"/>
</dbReference>
<evidence type="ECO:0000256" key="6">
    <source>
        <dbReference type="ARBA" id="ARBA00023163"/>
    </source>
</evidence>
<feature type="compositionally biased region" description="Polar residues" evidence="9">
    <location>
        <begin position="1"/>
        <end position="31"/>
    </location>
</feature>
<keyword evidence="5 8" id="KW-0103">Bromodomain</keyword>
<dbReference type="InterPro" id="IPR018359">
    <property type="entry name" value="Bromodomain_CS"/>
</dbReference>
<dbReference type="Pfam" id="PF00439">
    <property type="entry name" value="Bromodomain"/>
    <property type="match status" value="2"/>
</dbReference>
<dbReference type="SMART" id="SM00439">
    <property type="entry name" value="BAH"/>
    <property type="match status" value="1"/>
</dbReference>
<dbReference type="InterPro" id="IPR037382">
    <property type="entry name" value="Rsc/polybromo"/>
</dbReference>
<feature type="domain" description="BAH" evidence="11">
    <location>
        <begin position="598"/>
        <end position="715"/>
    </location>
</feature>
<name>A0A9W8AV52_9FUNG</name>
<feature type="compositionally biased region" description="Acidic residues" evidence="9">
    <location>
        <begin position="789"/>
        <end position="800"/>
    </location>
</feature>
<feature type="compositionally biased region" description="Polar residues" evidence="9">
    <location>
        <begin position="1189"/>
        <end position="1202"/>
    </location>
</feature>
<dbReference type="PRINTS" id="PR00503">
    <property type="entry name" value="BROMODOMAIN"/>
</dbReference>
<dbReference type="Pfam" id="PF12796">
    <property type="entry name" value="Ank_2"/>
    <property type="match status" value="1"/>
</dbReference>
<evidence type="ECO:0000313" key="13">
    <source>
        <dbReference type="Proteomes" id="UP001150925"/>
    </source>
</evidence>
<feature type="compositionally biased region" description="Low complexity" evidence="9">
    <location>
        <begin position="437"/>
        <end position="455"/>
    </location>
</feature>
<sequence length="1287" mass="141055">MPTTRPQRNHTTPQRQHPSQPDTSDLSDVPTNTSDDDNEADDYNWDSNRASTSGTRPRSGNPNEDQGQDTPTRSSRRSSNQHRTPSTGTPRVKRARVTSPAPASPLAKASGTPGSVNSVQLMRVRAQTREALYNWCRLSYRVPRYYKDTAGRLVSKIFHELPPKDEYPDYYEMIKHPLSLQAVREKVDERAYHKAEYFINDMELIFNNAKEYNEPDSQVYKDAAFLQQLFQDAIKKAPPPFEETLEERISNIIGGKASPVSTPTPSRPRARVTRPSAPSTPAEAAPAKKQNVSQLPKINAEQVEELMRAIENADYDVSFRILDEVSLDPLALYPTEQEGLKFTWSFLHAAGFFGRVKILPALMEHGIPVDIKDTLYQGTPLAWAAYGTHKRIARSLVERYGADVNAENIHGQVPLDLVPDDEVEDWQWILKDRKKPTSGVSSKSGGSRASSKPAANIPPISRTQVIPVMLQIIEKIQSKTDDDGRQVAEMFLELPSATEYPEYYEVIDHPVALDTITRKVANTYQSFAEFQQDCRQMFSNAKFFNEQGSQVYEDAETLEAVFEQAKSQALKQHGLEGLAQRAGAPYTEPVQSARVGQMEYQIGDFIQYRRPKEDHLYIAFVQSLWVNDKAVPFFSGLWFYRPEQTQHSPTKTFYPNEVFCAGPTDPLALEGALGKCYVMPLKDFLVQQPQGFPPTHVFLCESRYNETNHSFQPIKNWLQALEVNTLPGTPLVPRPVPLQLSKLPSPLAAGVTPQKRALQPTGSSHTPGPSRSSARSERIRGKPRKSYVEPDEESEEEELDSASKDQNWGDGRSARSSVAGTPGAQVSQANAMMAAYGMGMRPMGMPMGMMANPAAMMGPGGMPFNSPGATQQQMMMAQFQAWQQMQYMQAFRPTGVPPWLQTMQSPMANYPMASMQQPSPMMQGMVGGNMMRPPNSGMMSNIEAQPAFSQPQALPLTNPLTAQALSPRSSISGPSSSIPSPNPAAAMSRPPPGMAVNLGRPAPSGGGSRLGETSAGSPTTSSTSNSDYLANSSVVELVASLPTQPWQARGVHYSPPPTNTSLIYRLQIATSDRRFFITLGLEDQAYSFHLHDSAPSLMIKPVTYHAYQKASTAANGPTSPPAQQSTTSSPIFFTLRQNNRLRPASMYVDGSGKFSPPAAYPLGIPASVVSNVGGVKSNGGNNGDLSSPVPDQSPRSETSSCDGQPPPAVPVQALPSTLAAATPLASPIYDVPLQSGMTAIELWVANYPPPDASNAVHTSLAKLPPASLQALEKGPQYQQSIKLFITK</sequence>
<feature type="compositionally biased region" description="Low complexity" evidence="9">
    <location>
        <begin position="964"/>
        <end position="988"/>
    </location>
</feature>
<comment type="subcellular location">
    <subcellularLocation>
        <location evidence="1">Nucleus</location>
    </subcellularLocation>
</comment>
<evidence type="ECO:0000256" key="2">
    <source>
        <dbReference type="ARBA" id="ARBA00022737"/>
    </source>
</evidence>
<dbReference type="SUPFAM" id="SSF47370">
    <property type="entry name" value="Bromodomain"/>
    <property type="match status" value="2"/>
</dbReference>
<dbReference type="SMART" id="SM00297">
    <property type="entry name" value="BROMO"/>
    <property type="match status" value="2"/>
</dbReference>
<dbReference type="InterPro" id="IPR001025">
    <property type="entry name" value="BAH_dom"/>
</dbReference>
<dbReference type="InterPro" id="IPR043151">
    <property type="entry name" value="BAH_sf"/>
</dbReference>
<feature type="region of interest" description="Disordered" evidence="9">
    <location>
        <begin position="749"/>
        <end position="825"/>
    </location>
</feature>
<keyword evidence="6" id="KW-0804">Transcription</keyword>
<dbReference type="PANTHER" id="PTHR16062">
    <property type="entry name" value="SWI/SNF-RELATED"/>
    <property type="match status" value="1"/>
</dbReference>
<dbReference type="GO" id="GO:0006338">
    <property type="term" value="P:chromatin remodeling"/>
    <property type="evidence" value="ECO:0007669"/>
    <property type="project" value="InterPro"/>
</dbReference>
<feature type="region of interest" description="Disordered" evidence="9">
    <location>
        <begin position="252"/>
        <end position="295"/>
    </location>
</feature>
<dbReference type="Gene3D" id="1.25.40.20">
    <property type="entry name" value="Ankyrin repeat-containing domain"/>
    <property type="match status" value="1"/>
</dbReference>
<dbReference type="CDD" id="cd04369">
    <property type="entry name" value="Bromodomain"/>
    <property type="match status" value="1"/>
</dbReference>
<feature type="region of interest" description="Disordered" evidence="9">
    <location>
        <begin position="964"/>
        <end position="1027"/>
    </location>
</feature>
<feature type="compositionally biased region" description="Low complexity" evidence="9">
    <location>
        <begin position="273"/>
        <end position="287"/>
    </location>
</feature>
<feature type="compositionally biased region" description="Low complexity" evidence="9">
    <location>
        <begin position="99"/>
        <end position="110"/>
    </location>
</feature>
<dbReference type="Gene3D" id="2.30.30.490">
    <property type="match status" value="1"/>
</dbReference>
<feature type="compositionally biased region" description="Polar residues" evidence="9">
    <location>
        <begin position="814"/>
        <end position="825"/>
    </location>
</feature>
<dbReference type="GO" id="GO:0016586">
    <property type="term" value="C:RSC-type complex"/>
    <property type="evidence" value="ECO:0007669"/>
    <property type="project" value="InterPro"/>
</dbReference>
<dbReference type="SUPFAM" id="SSF48403">
    <property type="entry name" value="Ankyrin repeat"/>
    <property type="match status" value="1"/>
</dbReference>
<evidence type="ECO:0000256" key="8">
    <source>
        <dbReference type="PROSITE-ProRule" id="PRU00035"/>
    </source>
</evidence>
<evidence type="ECO:0000259" key="10">
    <source>
        <dbReference type="PROSITE" id="PS50014"/>
    </source>
</evidence>
<dbReference type="PANTHER" id="PTHR16062:SF19">
    <property type="entry name" value="PROTEIN POLYBROMO-1"/>
    <property type="match status" value="1"/>
</dbReference>
<evidence type="ECO:0000313" key="12">
    <source>
        <dbReference type="EMBL" id="KAJ1965214.1"/>
    </source>
</evidence>
<keyword evidence="7" id="KW-0539">Nucleus</keyword>
<dbReference type="Pfam" id="PF01426">
    <property type="entry name" value="BAH"/>
    <property type="match status" value="1"/>
</dbReference>
<feature type="domain" description="Bromo" evidence="10">
    <location>
        <begin position="150"/>
        <end position="220"/>
    </location>
</feature>
<accession>A0A9W8AV52</accession>
<dbReference type="PROSITE" id="PS00633">
    <property type="entry name" value="BROMODOMAIN_1"/>
    <property type="match status" value="2"/>
</dbReference>
<dbReference type="InterPro" id="IPR036427">
    <property type="entry name" value="Bromodomain-like_sf"/>
</dbReference>
<feature type="compositionally biased region" description="Polar residues" evidence="9">
    <location>
        <begin position="47"/>
        <end position="73"/>
    </location>
</feature>
<dbReference type="PROSITE" id="PS51038">
    <property type="entry name" value="BAH"/>
    <property type="match status" value="1"/>
</dbReference>
<evidence type="ECO:0000256" key="3">
    <source>
        <dbReference type="ARBA" id="ARBA00022853"/>
    </source>
</evidence>
<evidence type="ECO:0000256" key="9">
    <source>
        <dbReference type="SAM" id="MobiDB-lite"/>
    </source>
</evidence>
<dbReference type="InterPro" id="IPR036770">
    <property type="entry name" value="Ankyrin_rpt-contain_sf"/>
</dbReference>
<dbReference type="GO" id="GO:0003682">
    <property type="term" value="F:chromatin binding"/>
    <property type="evidence" value="ECO:0007669"/>
    <property type="project" value="InterPro"/>
</dbReference>
<comment type="caution">
    <text evidence="12">The sequence shown here is derived from an EMBL/GenBank/DDBJ whole genome shotgun (WGS) entry which is preliminary data.</text>
</comment>
<keyword evidence="4" id="KW-0805">Transcription regulation</keyword>
<keyword evidence="13" id="KW-1185">Reference proteome</keyword>
<dbReference type="EMBL" id="JANBPY010000618">
    <property type="protein sequence ID" value="KAJ1965214.1"/>
    <property type="molecule type" value="Genomic_DNA"/>
</dbReference>
<dbReference type="InterPro" id="IPR001487">
    <property type="entry name" value="Bromodomain"/>
</dbReference>
<feature type="compositionally biased region" description="Low complexity" evidence="9">
    <location>
        <begin position="1013"/>
        <end position="1026"/>
    </location>
</feature>
<dbReference type="OrthoDB" id="6017at2759"/>
<feature type="compositionally biased region" description="Polar residues" evidence="9">
    <location>
        <begin position="760"/>
        <end position="773"/>
    </location>
</feature>
<dbReference type="PROSITE" id="PS50014">
    <property type="entry name" value="BROMODOMAIN_2"/>
    <property type="match status" value="2"/>
</dbReference>
<feature type="region of interest" description="Disordered" evidence="9">
    <location>
        <begin position="1"/>
        <end position="115"/>
    </location>
</feature>
<dbReference type="Gene3D" id="1.20.920.10">
    <property type="entry name" value="Bromodomain-like"/>
    <property type="match status" value="2"/>
</dbReference>
<proteinExistence type="predicted"/>
<evidence type="ECO:0000256" key="7">
    <source>
        <dbReference type="ARBA" id="ARBA00023242"/>
    </source>
</evidence>
<organism evidence="12 13">
    <name type="scientific">Dispira parvispora</name>
    <dbReference type="NCBI Taxonomy" id="1520584"/>
    <lineage>
        <taxon>Eukaryota</taxon>
        <taxon>Fungi</taxon>
        <taxon>Fungi incertae sedis</taxon>
        <taxon>Zoopagomycota</taxon>
        <taxon>Kickxellomycotina</taxon>
        <taxon>Dimargaritomycetes</taxon>
        <taxon>Dimargaritales</taxon>
        <taxon>Dimargaritaceae</taxon>
        <taxon>Dispira</taxon>
    </lineage>
</organism>
<evidence type="ECO:0000256" key="5">
    <source>
        <dbReference type="ARBA" id="ARBA00023117"/>
    </source>
</evidence>
<evidence type="ECO:0000256" key="1">
    <source>
        <dbReference type="ARBA" id="ARBA00004123"/>
    </source>
</evidence>
<gene>
    <name evidence="12" type="ORF">IWQ62_002722</name>
</gene>
<reference evidence="12" key="1">
    <citation type="submission" date="2022-07" db="EMBL/GenBank/DDBJ databases">
        <title>Phylogenomic reconstructions and comparative analyses of Kickxellomycotina fungi.</title>
        <authorList>
            <person name="Reynolds N.K."/>
            <person name="Stajich J.E."/>
            <person name="Barry K."/>
            <person name="Grigoriev I.V."/>
            <person name="Crous P."/>
            <person name="Smith M.E."/>
        </authorList>
    </citation>
    <scope>NUCLEOTIDE SEQUENCE</scope>
    <source>
        <strain evidence="12">RSA 1196</strain>
    </source>
</reference>
<keyword evidence="3" id="KW-0156">Chromatin regulator</keyword>
<protein>
    <submittedName>
        <fullName evidence="12">Uncharacterized protein</fullName>
    </submittedName>
</protein>
<feature type="region of interest" description="Disordered" evidence="9">
    <location>
        <begin position="1175"/>
        <end position="1210"/>
    </location>
</feature>
<feature type="domain" description="Bromo" evidence="10">
    <location>
        <begin position="483"/>
        <end position="552"/>
    </location>
</feature>
<feature type="compositionally biased region" description="Acidic residues" evidence="9">
    <location>
        <begin position="34"/>
        <end position="44"/>
    </location>
</feature>
<dbReference type="Proteomes" id="UP001150925">
    <property type="component" value="Unassembled WGS sequence"/>
</dbReference>
<dbReference type="InterPro" id="IPR002110">
    <property type="entry name" value="Ankyrin_rpt"/>
</dbReference>
<keyword evidence="2" id="KW-0677">Repeat</keyword>
<evidence type="ECO:0000256" key="4">
    <source>
        <dbReference type="ARBA" id="ARBA00023015"/>
    </source>
</evidence>
<feature type="region of interest" description="Disordered" evidence="9">
    <location>
        <begin position="434"/>
        <end position="457"/>
    </location>
</feature>